<gene>
    <name evidence="1" type="ORF">PSET11_01346</name>
</gene>
<accession>A0A3P5WLP5</accession>
<proteinExistence type="predicted"/>
<protein>
    <recommendedName>
        <fullName evidence="3">TadE-like protein</fullName>
    </recommendedName>
</protein>
<dbReference type="Proteomes" id="UP000280861">
    <property type="component" value="Unassembled WGS sequence"/>
</dbReference>
<name>A0A3P5WLP5_9MICC</name>
<evidence type="ECO:0000313" key="1">
    <source>
        <dbReference type="EMBL" id="VDC24463.1"/>
    </source>
</evidence>
<dbReference type="EMBL" id="UXAU01000020">
    <property type="protein sequence ID" value="VDC24463.1"/>
    <property type="molecule type" value="Genomic_DNA"/>
</dbReference>
<dbReference type="RefSeq" id="WP_238989073.1">
    <property type="nucleotide sequence ID" value="NZ_UXAU01000020.1"/>
</dbReference>
<organism evidence="1 2">
    <name type="scientific">Arthrobacter ulcerisalmonis</name>
    <dbReference type="NCBI Taxonomy" id="2483813"/>
    <lineage>
        <taxon>Bacteria</taxon>
        <taxon>Bacillati</taxon>
        <taxon>Actinomycetota</taxon>
        <taxon>Actinomycetes</taxon>
        <taxon>Micrococcales</taxon>
        <taxon>Micrococcaceae</taxon>
        <taxon>Arthrobacter</taxon>
    </lineage>
</organism>
<evidence type="ECO:0008006" key="3">
    <source>
        <dbReference type="Google" id="ProtNLM"/>
    </source>
</evidence>
<evidence type="ECO:0000313" key="2">
    <source>
        <dbReference type="Proteomes" id="UP000280861"/>
    </source>
</evidence>
<dbReference type="AlphaFoldDB" id="A0A3P5WLP5"/>
<reference evidence="1 2" key="1">
    <citation type="submission" date="2018-11" db="EMBL/GenBank/DDBJ databases">
        <authorList>
            <person name="Criscuolo A."/>
        </authorList>
    </citation>
    <scope>NUCLEOTIDE SEQUENCE [LARGE SCALE GENOMIC DNA]</scope>
    <source>
        <strain evidence="1">AT11b</strain>
    </source>
</reference>
<dbReference type="NCBIfam" id="NF041390">
    <property type="entry name" value="TadE_Rv3655c"/>
    <property type="match status" value="1"/>
</dbReference>
<dbReference type="InterPro" id="IPR049790">
    <property type="entry name" value="Rv3655c/TadE"/>
</dbReference>
<keyword evidence="2" id="KW-1185">Reference proteome</keyword>
<sequence>MTAEFAVALPAVVALLAMLLAGAAAGGTQLRLEESARAGARALARGEDPGRVQQIVSTLAGGTASATISTSGEWSSVTVTDRVGGALGAVIPWALTASASTPSERGAERQ</sequence>